<keyword evidence="2 6" id="KW-0812">Transmembrane</keyword>
<feature type="region of interest" description="Disordered" evidence="5">
    <location>
        <begin position="370"/>
        <end position="400"/>
    </location>
</feature>
<evidence type="ECO:0000256" key="5">
    <source>
        <dbReference type="SAM" id="MobiDB-lite"/>
    </source>
</evidence>
<organism evidence="8 9">
    <name type="scientific">Egicoccus halophilus</name>
    <dbReference type="NCBI Taxonomy" id="1670830"/>
    <lineage>
        <taxon>Bacteria</taxon>
        <taxon>Bacillati</taxon>
        <taxon>Actinomycetota</taxon>
        <taxon>Nitriliruptoria</taxon>
        <taxon>Egicoccales</taxon>
        <taxon>Egicoccaceae</taxon>
        <taxon>Egicoccus</taxon>
    </lineage>
</organism>
<evidence type="ECO:0000256" key="3">
    <source>
        <dbReference type="ARBA" id="ARBA00022989"/>
    </source>
</evidence>
<reference evidence="8" key="2">
    <citation type="submission" date="2020-09" db="EMBL/GenBank/DDBJ databases">
        <authorList>
            <person name="Sun Q."/>
            <person name="Zhou Y."/>
        </authorList>
    </citation>
    <scope>NUCLEOTIDE SEQUENCE</scope>
    <source>
        <strain evidence="8">CGMCC 1.14988</strain>
    </source>
</reference>
<dbReference type="InterPro" id="IPR023408">
    <property type="entry name" value="MscS_beta-dom_sf"/>
</dbReference>
<evidence type="ECO:0000256" key="4">
    <source>
        <dbReference type="ARBA" id="ARBA00023136"/>
    </source>
</evidence>
<name>A0A8J3AI84_9ACTN</name>
<gene>
    <name evidence="8" type="ORF">GCM10011354_34340</name>
</gene>
<accession>A0A8J3AI84</accession>
<evidence type="ECO:0000313" key="8">
    <source>
        <dbReference type="EMBL" id="GGI09491.1"/>
    </source>
</evidence>
<comment type="caution">
    <text evidence="8">The sequence shown here is derived from an EMBL/GenBank/DDBJ whole genome shotgun (WGS) entry which is preliminary data.</text>
</comment>
<evidence type="ECO:0000313" key="9">
    <source>
        <dbReference type="Proteomes" id="UP000650511"/>
    </source>
</evidence>
<keyword evidence="3 6" id="KW-1133">Transmembrane helix</keyword>
<dbReference type="RefSeq" id="WP_130648889.1">
    <property type="nucleotide sequence ID" value="NZ_BMHA01000015.1"/>
</dbReference>
<comment type="subcellular location">
    <subcellularLocation>
        <location evidence="1">Membrane</location>
    </subcellularLocation>
</comment>
<feature type="region of interest" description="Disordered" evidence="5">
    <location>
        <begin position="1"/>
        <end position="23"/>
    </location>
</feature>
<dbReference type="GO" id="GO:0055085">
    <property type="term" value="P:transmembrane transport"/>
    <property type="evidence" value="ECO:0007669"/>
    <property type="project" value="InterPro"/>
</dbReference>
<reference evidence="8" key="1">
    <citation type="journal article" date="2014" name="Int. J. Syst. Evol. Microbiol.">
        <title>Complete genome sequence of Corynebacterium casei LMG S-19264T (=DSM 44701T), isolated from a smear-ripened cheese.</title>
        <authorList>
            <consortium name="US DOE Joint Genome Institute (JGI-PGF)"/>
            <person name="Walter F."/>
            <person name="Albersmeier A."/>
            <person name="Kalinowski J."/>
            <person name="Ruckert C."/>
        </authorList>
    </citation>
    <scope>NUCLEOTIDE SEQUENCE</scope>
    <source>
        <strain evidence="8">CGMCC 1.14988</strain>
    </source>
</reference>
<dbReference type="GO" id="GO:0016020">
    <property type="term" value="C:membrane"/>
    <property type="evidence" value="ECO:0007669"/>
    <property type="project" value="UniProtKB-SubCell"/>
</dbReference>
<protein>
    <recommendedName>
        <fullName evidence="7">Mechanosensitive ion channel MscS domain-containing protein</fullName>
    </recommendedName>
</protein>
<evidence type="ECO:0000259" key="7">
    <source>
        <dbReference type="Pfam" id="PF00924"/>
    </source>
</evidence>
<evidence type="ECO:0000256" key="2">
    <source>
        <dbReference type="ARBA" id="ARBA00022692"/>
    </source>
</evidence>
<dbReference type="Gene3D" id="1.10.287.1260">
    <property type="match status" value="1"/>
</dbReference>
<dbReference type="Pfam" id="PF00924">
    <property type="entry name" value="MS_channel_2nd"/>
    <property type="match status" value="1"/>
</dbReference>
<evidence type="ECO:0000256" key="6">
    <source>
        <dbReference type="SAM" id="Phobius"/>
    </source>
</evidence>
<feature type="transmembrane region" description="Helical" evidence="6">
    <location>
        <begin position="111"/>
        <end position="132"/>
    </location>
</feature>
<dbReference type="Proteomes" id="UP000650511">
    <property type="component" value="Unassembled WGS sequence"/>
</dbReference>
<feature type="transmembrane region" description="Helical" evidence="6">
    <location>
        <begin position="35"/>
        <end position="59"/>
    </location>
</feature>
<dbReference type="Gene3D" id="2.30.30.60">
    <property type="match status" value="1"/>
</dbReference>
<sequence length="400" mass="43346">MATAVPIDPAGCRGRHGRRGGAPVDTTETIVEGSVWLAGTLTILGVGLLLGLLGAFLVQRTLFTLWRSDTSAALLDRPRWQGRVVGALFGALVAVPFTPLEDPAAARTVHLLELLLVAGVAALLINVLNGVVEGRLRIERDLRDPHSRRRVTQLRLLRRVAIMGVVVLAASVTLLTFPAVRAVGASLLASAGLAGIIAGIAAQGLLRNVFAGIQIAFSEPLTINDDVVIEGEWGTVEEITLTHVVVRIWDWRRLVLPTSYFLETPFQNWTKNEARLIGSVHLRLDHRVPMDELRAVVKELAAASRHHDGDVVVAQVVESHDRTMEVRVLASAPDAPSSWDLRCEIREGVLVWLAQQHPYALPTLRMVEGVTPPPPARGDAAGSVAEPARPISDWDRERPG</sequence>
<dbReference type="AlphaFoldDB" id="A0A8J3AI84"/>
<keyword evidence="9" id="KW-1185">Reference proteome</keyword>
<dbReference type="SUPFAM" id="SSF50182">
    <property type="entry name" value="Sm-like ribonucleoproteins"/>
    <property type="match status" value="1"/>
</dbReference>
<feature type="transmembrane region" description="Helical" evidence="6">
    <location>
        <begin position="183"/>
        <end position="206"/>
    </location>
</feature>
<dbReference type="PANTHER" id="PTHR30566">
    <property type="entry name" value="YNAI-RELATED MECHANOSENSITIVE ION CHANNEL"/>
    <property type="match status" value="1"/>
</dbReference>
<dbReference type="InterPro" id="IPR006685">
    <property type="entry name" value="MscS_channel_2nd"/>
</dbReference>
<dbReference type="OrthoDB" id="9792218at2"/>
<feature type="transmembrane region" description="Helical" evidence="6">
    <location>
        <begin position="80"/>
        <end position="99"/>
    </location>
</feature>
<dbReference type="EMBL" id="BMHA01000015">
    <property type="protein sequence ID" value="GGI09491.1"/>
    <property type="molecule type" value="Genomic_DNA"/>
</dbReference>
<dbReference type="PANTHER" id="PTHR30566:SF25">
    <property type="entry name" value="INNER MEMBRANE PROTEIN"/>
    <property type="match status" value="1"/>
</dbReference>
<dbReference type="InterPro" id="IPR010920">
    <property type="entry name" value="LSM_dom_sf"/>
</dbReference>
<evidence type="ECO:0000256" key="1">
    <source>
        <dbReference type="ARBA" id="ARBA00004370"/>
    </source>
</evidence>
<keyword evidence="4 6" id="KW-0472">Membrane</keyword>
<proteinExistence type="predicted"/>
<feature type="domain" description="Mechanosensitive ion channel MscS" evidence="7">
    <location>
        <begin position="205"/>
        <end position="271"/>
    </location>
</feature>
<feature type="transmembrane region" description="Helical" evidence="6">
    <location>
        <begin position="156"/>
        <end position="177"/>
    </location>
</feature>